<accession>A0AAU9UV51</accession>
<proteinExistence type="predicted"/>
<dbReference type="EMBL" id="CAKOGL010000026">
    <property type="protein sequence ID" value="CAH2103411.1"/>
    <property type="molecule type" value="Genomic_DNA"/>
</dbReference>
<dbReference type="AlphaFoldDB" id="A0AAU9UV51"/>
<sequence>MELSNAFVLNLIGCWSKGSQRQRLTRQGNSISRIIEPPLSQSIRTDHEQISVHGSTLHDCDDQLGLIICPKARMTLQPKPSSKYFAKSYLAELDTHPNVNLTDELGI</sequence>
<comment type="caution">
    <text evidence="1">The sequence shown here is derived from an EMBL/GenBank/DDBJ whole genome shotgun (WGS) entry which is preliminary data.</text>
</comment>
<evidence type="ECO:0000313" key="1">
    <source>
        <dbReference type="EMBL" id="CAH2103411.1"/>
    </source>
</evidence>
<protein>
    <submittedName>
        <fullName evidence="1">Uncharacterized protein</fullName>
    </submittedName>
</protein>
<reference evidence="1" key="1">
    <citation type="submission" date="2022-03" db="EMBL/GenBank/DDBJ databases">
        <authorList>
            <person name="Tunstrom K."/>
        </authorList>
    </citation>
    <scope>NUCLEOTIDE SEQUENCE</scope>
</reference>
<keyword evidence="2" id="KW-1185">Reference proteome</keyword>
<dbReference type="Proteomes" id="UP001153954">
    <property type="component" value="Unassembled WGS sequence"/>
</dbReference>
<gene>
    <name evidence="1" type="ORF">EEDITHA_LOCUS17926</name>
</gene>
<name>A0AAU9UV51_EUPED</name>
<organism evidence="1 2">
    <name type="scientific">Euphydryas editha</name>
    <name type="common">Edith's checkerspot</name>
    <dbReference type="NCBI Taxonomy" id="104508"/>
    <lineage>
        <taxon>Eukaryota</taxon>
        <taxon>Metazoa</taxon>
        <taxon>Ecdysozoa</taxon>
        <taxon>Arthropoda</taxon>
        <taxon>Hexapoda</taxon>
        <taxon>Insecta</taxon>
        <taxon>Pterygota</taxon>
        <taxon>Neoptera</taxon>
        <taxon>Endopterygota</taxon>
        <taxon>Lepidoptera</taxon>
        <taxon>Glossata</taxon>
        <taxon>Ditrysia</taxon>
        <taxon>Papilionoidea</taxon>
        <taxon>Nymphalidae</taxon>
        <taxon>Nymphalinae</taxon>
        <taxon>Euphydryas</taxon>
    </lineage>
</organism>
<evidence type="ECO:0000313" key="2">
    <source>
        <dbReference type="Proteomes" id="UP001153954"/>
    </source>
</evidence>